<dbReference type="Proteomes" id="UP001199355">
    <property type="component" value="Unassembled WGS sequence"/>
</dbReference>
<dbReference type="PRINTS" id="PR00032">
    <property type="entry name" value="HTHARAC"/>
</dbReference>
<dbReference type="SMART" id="SM00342">
    <property type="entry name" value="HTH_ARAC"/>
    <property type="match status" value="1"/>
</dbReference>
<proteinExistence type="predicted"/>
<dbReference type="GO" id="GO:0003700">
    <property type="term" value="F:DNA-binding transcription factor activity"/>
    <property type="evidence" value="ECO:0007669"/>
    <property type="project" value="InterPro"/>
</dbReference>
<dbReference type="SUPFAM" id="SSF46689">
    <property type="entry name" value="Homeodomain-like"/>
    <property type="match status" value="2"/>
</dbReference>
<dbReference type="EMBL" id="JAJEQF010000041">
    <property type="protein sequence ID" value="MCC2168628.1"/>
    <property type="molecule type" value="Genomic_DNA"/>
</dbReference>
<dbReference type="Pfam" id="PF12833">
    <property type="entry name" value="HTH_18"/>
    <property type="match status" value="1"/>
</dbReference>
<evidence type="ECO:0000256" key="2">
    <source>
        <dbReference type="ARBA" id="ARBA00023125"/>
    </source>
</evidence>
<keyword evidence="7" id="KW-1185">Reference proteome</keyword>
<dbReference type="AlphaFoldDB" id="A0AAE3AVI8"/>
<dbReference type="InterPro" id="IPR018060">
    <property type="entry name" value="HTH_AraC"/>
</dbReference>
<dbReference type="GO" id="GO:0043565">
    <property type="term" value="F:sequence-specific DNA binding"/>
    <property type="evidence" value="ECO:0007669"/>
    <property type="project" value="InterPro"/>
</dbReference>
<dbReference type="InterPro" id="IPR050204">
    <property type="entry name" value="AraC_XylS_family_regulators"/>
</dbReference>
<dbReference type="Gene3D" id="1.10.10.60">
    <property type="entry name" value="Homeodomain-like"/>
    <property type="match status" value="2"/>
</dbReference>
<dbReference type="InterPro" id="IPR020449">
    <property type="entry name" value="Tscrpt_reg_AraC-type_HTH"/>
</dbReference>
<dbReference type="PANTHER" id="PTHR46796:SF7">
    <property type="entry name" value="ARAC FAMILY TRANSCRIPTIONAL REGULATOR"/>
    <property type="match status" value="1"/>
</dbReference>
<dbReference type="InterPro" id="IPR037923">
    <property type="entry name" value="HTH-like"/>
</dbReference>
<keyword evidence="2" id="KW-0238">DNA-binding</keyword>
<keyword evidence="3" id="KW-0804">Transcription</keyword>
<evidence type="ECO:0000313" key="7">
    <source>
        <dbReference type="Proteomes" id="UP001199355"/>
    </source>
</evidence>
<comment type="caution">
    <text evidence="6">The sequence shown here is derived from an EMBL/GenBank/DDBJ whole genome shotgun (WGS) entry which is preliminary data.</text>
</comment>
<dbReference type="PROSITE" id="PS01124">
    <property type="entry name" value="HTH_ARAC_FAMILY_2"/>
    <property type="match status" value="1"/>
</dbReference>
<dbReference type="Pfam" id="PF02311">
    <property type="entry name" value="AraC_binding"/>
    <property type="match status" value="1"/>
</dbReference>
<gene>
    <name evidence="6" type="ORF">LKD45_13160</name>
</gene>
<dbReference type="Gene3D" id="2.60.120.280">
    <property type="entry name" value="Regulatory protein AraC"/>
    <property type="match status" value="1"/>
</dbReference>
<feature type="domain" description="HTH araC/xylS-type" evidence="5">
    <location>
        <begin position="169"/>
        <end position="267"/>
    </location>
</feature>
<feature type="region of interest" description="Disordered" evidence="4">
    <location>
        <begin position="260"/>
        <end position="282"/>
    </location>
</feature>
<name>A0AAE3AVI8_9FIRM</name>
<protein>
    <submittedName>
        <fullName evidence="6">Helix-turn-helix domain-containing protein</fullName>
    </submittedName>
</protein>
<dbReference type="PANTHER" id="PTHR46796">
    <property type="entry name" value="HTH-TYPE TRANSCRIPTIONAL ACTIVATOR RHAS-RELATED"/>
    <property type="match status" value="1"/>
</dbReference>
<evidence type="ECO:0000256" key="4">
    <source>
        <dbReference type="SAM" id="MobiDB-lite"/>
    </source>
</evidence>
<dbReference type="InterPro" id="IPR009057">
    <property type="entry name" value="Homeodomain-like_sf"/>
</dbReference>
<evidence type="ECO:0000256" key="3">
    <source>
        <dbReference type="ARBA" id="ARBA00023163"/>
    </source>
</evidence>
<keyword evidence="1" id="KW-0805">Transcription regulation</keyword>
<dbReference type="InterPro" id="IPR003313">
    <property type="entry name" value="AraC-bd"/>
</dbReference>
<evidence type="ECO:0000259" key="5">
    <source>
        <dbReference type="PROSITE" id="PS01124"/>
    </source>
</evidence>
<reference evidence="6 7" key="1">
    <citation type="submission" date="2021-10" db="EMBL/GenBank/DDBJ databases">
        <title>Anaerobic single-cell dispensing facilitates the cultivation of human gut bacteria.</title>
        <authorList>
            <person name="Afrizal A."/>
        </authorList>
    </citation>
    <scope>NUCLEOTIDE SEQUENCE [LARGE SCALE GENOMIC DNA]</scope>
    <source>
        <strain evidence="6 7">CLA-AA-H244</strain>
    </source>
</reference>
<sequence>MNSSVFGSDSQPGLTLLATGRQDCSDLHSWGPGVRPVYIIHYILRGQGFIEYHKKTFPVHTGESFLIYPYDTIRYYPDPGNPWEYTWVEFTGKEAASLLDQTVFSPAAPVCPAICPARLRQLFADLQPLDLYHQNRNEANGILRTLLGLYADYAPAPGLPDSPASSLLANAVFLIRSNFHHEYFHTEQLCQMLGVSRSTLYRAFQSELNISPGEFLLNFRIHQACRLLELGNSVKTAAVSCGFSDAFYFSRAFHRRMGVSPSDYRRQPQKQDAGSEYSRLVF</sequence>
<evidence type="ECO:0000256" key="1">
    <source>
        <dbReference type="ARBA" id="ARBA00023015"/>
    </source>
</evidence>
<dbReference type="SUPFAM" id="SSF51215">
    <property type="entry name" value="Regulatory protein AraC"/>
    <property type="match status" value="1"/>
</dbReference>
<accession>A0AAE3AVI8</accession>
<organism evidence="6 7">
    <name type="scientific">Gallintestinimicrobium propionicum</name>
    <dbReference type="NCBI Taxonomy" id="2981770"/>
    <lineage>
        <taxon>Bacteria</taxon>
        <taxon>Bacillati</taxon>
        <taxon>Bacillota</taxon>
        <taxon>Clostridia</taxon>
        <taxon>Lachnospirales</taxon>
        <taxon>Lachnospiraceae</taxon>
        <taxon>Gallintestinimicrobium</taxon>
    </lineage>
</organism>
<dbReference type="RefSeq" id="WP_308728807.1">
    <property type="nucleotide sequence ID" value="NZ_JAJEQF010000041.1"/>
</dbReference>
<evidence type="ECO:0000313" key="6">
    <source>
        <dbReference type="EMBL" id="MCC2168628.1"/>
    </source>
</evidence>
<dbReference type="CDD" id="cd06986">
    <property type="entry name" value="cupin_MmsR-like_N"/>
    <property type="match status" value="1"/>
</dbReference>